<reference evidence="2 3" key="1">
    <citation type="submission" date="2017-12" db="EMBL/GenBank/DDBJ databases">
        <title>FDA dAtabase for Regulatory Grade micrObial Sequences (FDA-ARGOS): Supporting development and validation of Infectious Disease Dx tests.</title>
        <authorList>
            <person name="Hoffmann M."/>
            <person name="Allard M."/>
            <person name="Evans P."/>
            <person name="Brown E."/>
            <person name="Tallon L."/>
            <person name="Sadzewicz L."/>
            <person name="Sengamalay N."/>
            <person name="Ott S."/>
            <person name="Godinez A."/>
            <person name="Nagaraj S."/>
            <person name="Vavikolanu K."/>
            <person name="Aluvathingal J."/>
            <person name="Nadendla S."/>
            <person name="Sichtig H."/>
        </authorList>
    </citation>
    <scope>NUCLEOTIDE SEQUENCE [LARGE SCALE GENOMIC DNA]</scope>
    <source>
        <strain evidence="2 3">FDAARGOS_148</strain>
    </source>
</reference>
<evidence type="ECO:0000259" key="1">
    <source>
        <dbReference type="Pfam" id="PF13274"/>
    </source>
</evidence>
<organism evidence="2 3">
    <name type="scientific">Staphylococcus haemolyticus</name>
    <dbReference type="NCBI Taxonomy" id="1283"/>
    <lineage>
        <taxon>Bacteria</taxon>
        <taxon>Bacillati</taxon>
        <taxon>Bacillota</taxon>
        <taxon>Bacilli</taxon>
        <taxon>Bacillales</taxon>
        <taxon>Staphylococcaceae</taxon>
        <taxon>Staphylococcus</taxon>
    </lineage>
</organism>
<dbReference type="Pfam" id="PF13274">
    <property type="entry name" value="SocA_Panacea"/>
    <property type="match status" value="1"/>
</dbReference>
<gene>
    <name evidence="2" type="ORF">AL503_008115</name>
</gene>
<comment type="caution">
    <text evidence="2">The sequence shown here is derived from an EMBL/GenBank/DDBJ whole genome shotgun (WGS) entry which is preliminary data.</text>
</comment>
<protein>
    <submittedName>
        <fullName evidence="2">DUF4065 domain-containing protein</fullName>
    </submittedName>
</protein>
<name>A0A2K0A6W2_STAHA</name>
<dbReference type="EMBL" id="LORN02000015">
    <property type="protein sequence ID" value="PNN20750.1"/>
    <property type="molecule type" value="Genomic_DNA"/>
</dbReference>
<dbReference type="GeneID" id="58091695"/>
<dbReference type="AlphaFoldDB" id="A0A2K0A6W2"/>
<accession>A0A2K0A6W2</accession>
<dbReference type="InterPro" id="IPR025272">
    <property type="entry name" value="SocA_Panacea"/>
</dbReference>
<feature type="domain" description="Antitoxin SocA-like Panacea" evidence="1">
    <location>
        <begin position="67"/>
        <end position="145"/>
    </location>
</feature>
<sequence length="169" mass="19981">MAEQKYLTTVENIIGLMKEEIKNISPLRLQKTLYFLFAYYGASYGQLSKSKEYEVTKSESLNLPEYLFDAQFEAWQYGPVIRDVYKNNKYSLGYNDIDFSMSNFEIEDKTMQQEITEYLREIIKSTLKISDFGLVERSHEDEEWKNKITQQEIMNNDLIIKEYIGLVNA</sequence>
<dbReference type="Proteomes" id="UP000053523">
    <property type="component" value="Unassembled WGS sequence"/>
</dbReference>
<dbReference type="RefSeq" id="WP_002492698.1">
    <property type="nucleotide sequence ID" value="NZ_CAJCFW010000017.1"/>
</dbReference>
<proteinExistence type="predicted"/>
<evidence type="ECO:0000313" key="2">
    <source>
        <dbReference type="EMBL" id="PNN20750.1"/>
    </source>
</evidence>
<evidence type="ECO:0000313" key="3">
    <source>
        <dbReference type="Proteomes" id="UP000053523"/>
    </source>
</evidence>